<dbReference type="SUPFAM" id="SSF56935">
    <property type="entry name" value="Porins"/>
    <property type="match status" value="1"/>
</dbReference>
<sequence>MKIKKKKPSRTQNCKAWVVIPLFIGVFNPVMGMNTVSSPIQPSLRTLNGIQQNHGFRITGVVTDTHGESIIGANVMVQGTTIGVITDIDGRYELYAESGNVILEISYLGYQTETVKVNKRGNINIMLSEDTQALDEVVIVGYGQQKKESVVVSMSSIKPNKMVVPTRSLNNSLAGQVSGLIAVQRSGEPGYDNAEFWIRGVSTFAGGTNPLVLVDGVPRSMSDIEPDEIETFSVLKDASATAIYGAEGANGVILVTTKRGLVEKPKITFKTEHTFSSPTRLPEFVNSADYLGLFNEALKNDGELPMFNDELIAHYRNNDDPDLYPNTNWIDEMIKKHTMAHRYTLNVRGGSEKARYFVSGAYYNEDGIFKTVENNIYDTNIKVQRFNLRSNIDMEVSKTTKVGVDLAIQYLINNYPGTGTSKIFRQMLITPPYTFPAIYSDGTLATYGQERDSNMRNPYNLLNYAGYAREYRTAVQSKVNVNQALDFITEGLSANFNISYDYSGEMIVRRDYNPTRYHAIGRDGSTGGLIFDTVVSGDTGIQDPKNSSTSSTKFIYLDASLNYKRTFAKVHDVGAMLLYTQKETQYHNVPLPYRKQGVVGRVTYGYGGRYFIEANFGYTGSETFASGHRFGFFPAVGLAYYLSNEPFFPESWKSTLSKLKLRASIGRTGNDNTGGNRFLYRPTFNMGAGGFNQGIGDNGGLNGMGNGITEARFAAPYLGWEIEDKQNYGFELGMFNNRINLVVDYFNNERHNILLQRKTVPQIGGFRQDPWENFGRVRNQGIDLSLDMNHKLGDVNLSARGTFTFTRNKILEYDELPQKYGYQAVTGTRVSENELYIAERLYTEDDFIVTQKANGMKDYALRPELPQPTLGGIIGPGDIKYVDVNGDGRIDSYDKIRGVGNPSVPEIIYGFGFNAEYKGIYASIFFQGAGNTSVLLGGATPEGWFPFAWGVDQSNYRTFALDRWTEDNPRQNVLMPRLHSSNNNSKNNTVPSTWWLRDGSFLRLKNIEVGYQFPKRFLSRIGLETARIYLMGYNLAVWDDIDYFDPEAGNSNGGMNYPLPRTFTLGVDFTF</sequence>
<accession>A0A6I0IAG3</accession>
<name>A0A6I0IAG3_PHOVU</name>
<dbReference type="InterPro" id="IPR037066">
    <property type="entry name" value="Plug_dom_sf"/>
</dbReference>
<dbReference type="InterPro" id="IPR023997">
    <property type="entry name" value="TonB-dep_OMP_SusC/RagA_CS"/>
</dbReference>
<gene>
    <name evidence="2" type="ORF">GAS29_14350</name>
</gene>
<comment type="caution">
    <text evidence="2">The sequence shown here is derived from an EMBL/GenBank/DDBJ whole genome shotgun (WGS) entry which is preliminary data.</text>
</comment>
<dbReference type="FunFam" id="2.60.40.1120:FF:000003">
    <property type="entry name" value="Outer membrane protein Omp121"/>
    <property type="match status" value="1"/>
</dbReference>
<dbReference type="Gene3D" id="2.170.130.10">
    <property type="entry name" value="TonB-dependent receptor, plug domain"/>
    <property type="match status" value="1"/>
</dbReference>
<dbReference type="EMBL" id="WCWW01000033">
    <property type="protein sequence ID" value="KAB3854502.1"/>
    <property type="molecule type" value="Genomic_DNA"/>
</dbReference>
<proteinExistence type="predicted"/>
<keyword evidence="2" id="KW-0675">Receptor</keyword>
<evidence type="ECO:0000259" key="1">
    <source>
        <dbReference type="Pfam" id="PF07715"/>
    </source>
</evidence>
<dbReference type="Proteomes" id="UP000441522">
    <property type="component" value="Unassembled WGS sequence"/>
</dbReference>
<evidence type="ECO:0000313" key="3">
    <source>
        <dbReference type="Proteomes" id="UP000441522"/>
    </source>
</evidence>
<protein>
    <submittedName>
        <fullName evidence="2">TonB-dependent receptor</fullName>
    </submittedName>
</protein>
<dbReference type="InterPro" id="IPR023996">
    <property type="entry name" value="TonB-dep_OMP_SusC/RagA"/>
</dbReference>
<dbReference type="AlphaFoldDB" id="A0A6I0IAG3"/>
<evidence type="ECO:0000313" key="2">
    <source>
        <dbReference type="EMBL" id="KAB3854502.1"/>
    </source>
</evidence>
<dbReference type="NCBIfam" id="TIGR04057">
    <property type="entry name" value="SusC_RagA_signa"/>
    <property type="match status" value="1"/>
</dbReference>
<dbReference type="SUPFAM" id="SSF49464">
    <property type="entry name" value="Carboxypeptidase regulatory domain-like"/>
    <property type="match status" value="1"/>
</dbReference>
<dbReference type="Pfam" id="PF13715">
    <property type="entry name" value="CarbopepD_reg_2"/>
    <property type="match status" value="1"/>
</dbReference>
<organism evidence="2 3">
    <name type="scientific">Phocaeicola vulgatus</name>
    <name type="common">Bacteroides vulgatus</name>
    <dbReference type="NCBI Taxonomy" id="821"/>
    <lineage>
        <taxon>Bacteria</taxon>
        <taxon>Pseudomonadati</taxon>
        <taxon>Bacteroidota</taxon>
        <taxon>Bacteroidia</taxon>
        <taxon>Bacteroidales</taxon>
        <taxon>Bacteroidaceae</taxon>
        <taxon>Phocaeicola</taxon>
    </lineage>
</organism>
<dbReference type="Gene3D" id="2.60.40.1120">
    <property type="entry name" value="Carboxypeptidase-like, regulatory domain"/>
    <property type="match status" value="1"/>
</dbReference>
<dbReference type="InterPro" id="IPR012910">
    <property type="entry name" value="Plug_dom"/>
</dbReference>
<dbReference type="Pfam" id="PF07715">
    <property type="entry name" value="Plug"/>
    <property type="match status" value="1"/>
</dbReference>
<dbReference type="NCBIfam" id="TIGR04056">
    <property type="entry name" value="OMP_RagA_SusC"/>
    <property type="match status" value="1"/>
</dbReference>
<dbReference type="FunFam" id="2.170.130.10:FF:000003">
    <property type="entry name" value="SusC/RagA family TonB-linked outer membrane protein"/>
    <property type="match status" value="1"/>
</dbReference>
<feature type="domain" description="TonB-dependent receptor plug" evidence="1">
    <location>
        <begin position="147"/>
        <end position="252"/>
    </location>
</feature>
<reference evidence="2 3" key="1">
    <citation type="journal article" date="2019" name="Nat. Med.">
        <title>A library of human gut bacterial isolates paired with longitudinal multiomics data enables mechanistic microbiome research.</title>
        <authorList>
            <person name="Poyet M."/>
            <person name="Groussin M."/>
            <person name="Gibbons S.M."/>
            <person name="Avila-Pacheco J."/>
            <person name="Jiang X."/>
            <person name="Kearney S.M."/>
            <person name="Perrotta A.R."/>
            <person name="Berdy B."/>
            <person name="Zhao S."/>
            <person name="Lieberman T.D."/>
            <person name="Swanson P.K."/>
            <person name="Smith M."/>
            <person name="Roesemann S."/>
            <person name="Alexander J.E."/>
            <person name="Rich S.A."/>
            <person name="Livny J."/>
            <person name="Vlamakis H."/>
            <person name="Clish C."/>
            <person name="Bullock K."/>
            <person name="Deik A."/>
            <person name="Scott J."/>
            <person name="Pierce K.A."/>
            <person name="Xavier R.J."/>
            <person name="Alm E.J."/>
        </authorList>
    </citation>
    <scope>NUCLEOTIDE SEQUENCE [LARGE SCALE GENOMIC DNA]</scope>
    <source>
        <strain evidence="2 3">BIOML-A5</strain>
    </source>
</reference>
<dbReference type="InterPro" id="IPR008969">
    <property type="entry name" value="CarboxyPept-like_regulatory"/>
</dbReference>